<accession>A0AAV4SS45</accession>
<comment type="caution">
    <text evidence="1">The sequence shown here is derived from an EMBL/GenBank/DDBJ whole genome shotgun (WGS) entry which is preliminary data.</text>
</comment>
<organism evidence="1 2">
    <name type="scientific">Caerostris extrusa</name>
    <name type="common">Bark spider</name>
    <name type="synonym">Caerostris bankana</name>
    <dbReference type="NCBI Taxonomy" id="172846"/>
    <lineage>
        <taxon>Eukaryota</taxon>
        <taxon>Metazoa</taxon>
        <taxon>Ecdysozoa</taxon>
        <taxon>Arthropoda</taxon>
        <taxon>Chelicerata</taxon>
        <taxon>Arachnida</taxon>
        <taxon>Araneae</taxon>
        <taxon>Araneomorphae</taxon>
        <taxon>Entelegynae</taxon>
        <taxon>Araneoidea</taxon>
        <taxon>Araneidae</taxon>
        <taxon>Caerostris</taxon>
    </lineage>
</organism>
<dbReference type="EMBL" id="BPLR01010012">
    <property type="protein sequence ID" value="GIY36119.1"/>
    <property type="molecule type" value="Genomic_DNA"/>
</dbReference>
<keyword evidence="2" id="KW-1185">Reference proteome</keyword>
<name>A0AAV4SS45_CAEEX</name>
<evidence type="ECO:0000313" key="2">
    <source>
        <dbReference type="Proteomes" id="UP001054945"/>
    </source>
</evidence>
<proteinExistence type="predicted"/>
<dbReference type="AlphaFoldDB" id="A0AAV4SS45"/>
<gene>
    <name evidence="1" type="ORF">CEXT_380181</name>
</gene>
<sequence length="78" mass="8728">MNPSEGIICLLDLSPLRVLFLSGESAILKSQTGQHSAFCKRMEGRRNLQRIALERKSRAKTLVSPYKCQVFAGFDSDL</sequence>
<evidence type="ECO:0000313" key="1">
    <source>
        <dbReference type="EMBL" id="GIY36119.1"/>
    </source>
</evidence>
<dbReference type="Proteomes" id="UP001054945">
    <property type="component" value="Unassembled WGS sequence"/>
</dbReference>
<protein>
    <submittedName>
        <fullName evidence="1">Uncharacterized protein</fullName>
    </submittedName>
</protein>
<reference evidence="1 2" key="1">
    <citation type="submission" date="2021-06" db="EMBL/GenBank/DDBJ databases">
        <title>Caerostris extrusa draft genome.</title>
        <authorList>
            <person name="Kono N."/>
            <person name="Arakawa K."/>
        </authorList>
    </citation>
    <scope>NUCLEOTIDE SEQUENCE [LARGE SCALE GENOMIC DNA]</scope>
</reference>